<dbReference type="InterPro" id="IPR036046">
    <property type="entry name" value="Acylphosphatase-like_dom_sf"/>
</dbReference>
<proteinExistence type="inferred from homology"/>
<dbReference type="OrthoDB" id="5295388at2"/>
<dbReference type="EC" id="3.6.1.7" evidence="2 4"/>
<comment type="caution">
    <text evidence="9">The sequence shown here is derived from an EMBL/GenBank/DDBJ whole genome shotgun (WGS) entry which is preliminary data.</text>
</comment>
<keyword evidence="4 5" id="KW-0378">Hydrolase</keyword>
<feature type="active site" evidence="4">
    <location>
        <position position="20"/>
    </location>
</feature>
<evidence type="ECO:0000313" key="9">
    <source>
        <dbReference type="EMBL" id="RAK67393.1"/>
    </source>
</evidence>
<evidence type="ECO:0000256" key="5">
    <source>
        <dbReference type="RuleBase" id="RU000553"/>
    </source>
</evidence>
<evidence type="ECO:0000256" key="4">
    <source>
        <dbReference type="PROSITE-ProRule" id="PRU00520"/>
    </source>
</evidence>
<dbReference type="GO" id="GO:0003998">
    <property type="term" value="F:acylphosphatase activity"/>
    <property type="evidence" value="ECO:0007669"/>
    <property type="project" value="UniProtKB-EC"/>
</dbReference>
<keyword evidence="10" id="KW-1185">Reference proteome</keyword>
<feature type="region of interest" description="Disordered" evidence="7">
    <location>
        <begin position="66"/>
        <end position="93"/>
    </location>
</feature>
<protein>
    <recommendedName>
        <fullName evidence="2 4">Acylphosphatase</fullName>
        <ecNumber evidence="2 4">3.6.1.7</ecNumber>
    </recommendedName>
</protein>
<feature type="active site" evidence="4">
    <location>
        <position position="38"/>
    </location>
</feature>
<evidence type="ECO:0000256" key="2">
    <source>
        <dbReference type="ARBA" id="ARBA00012150"/>
    </source>
</evidence>
<evidence type="ECO:0000256" key="3">
    <source>
        <dbReference type="ARBA" id="ARBA00047645"/>
    </source>
</evidence>
<reference evidence="9 10" key="1">
    <citation type="submission" date="2018-05" db="EMBL/GenBank/DDBJ databases">
        <authorList>
            <person name="Lanie J.A."/>
            <person name="Ng W.-L."/>
            <person name="Kazmierczak K.M."/>
            <person name="Andrzejewski T.M."/>
            <person name="Davidsen T.M."/>
            <person name="Wayne K.J."/>
            <person name="Tettelin H."/>
            <person name="Glass J.I."/>
            <person name="Rusch D."/>
            <person name="Podicherti R."/>
            <person name="Tsui H.-C.T."/>
            <person name="Winkler M.E."/>
        </authorList>
    </citation>
    <scope>NUCLEOTIDE SEQUENCE [LARGE SCALE GENOMIC DNA]</scope>
    <source>
        <strain evidence="9 10">BUT-10</strain>
    </source>
</reference>
<dbReference type="PROSITE" id="PS51160">
    <property type="entry name" value="ACYLPHOSPHATASE_3"/>
    <property type="match status" value="1"/>
</dbReference>
<dbReference type="SUPFAM" id="SSF54975">
    <property type="entry name" value="Acylphosphatase/BLUF domain-like"/>
    <property type="match status" value="1"/>
</dbReference>
<gene>
    <name evidence="9" type="ORF">DJ019_05575</name>
</gene>
<sequence>MARVAALIRVEGRVQGVGFRWWLSARADELGLAGWVRNRRDGAVEALAIGEPAAIAQLVESCHPGPAAAEVRSVTTEPAADDGADGFEQRATV</sequence>
<dbReference type="Pfam" id="PF00708">
    <property type="entry name" value="Acylphosphatase"/>
    <property type="match status" value="1"/>
</dbReference>
<comment type="catalytic activity">
    <reaction evidence="3 4 5">
        <text>an acyl phosphate + H2O = a carboxylate + phosphate + H(+)</text>
        <dbReference type="Rhea" id="RHEA:14965"/>
        <dbReference type="ChEBI" id="CHEBI:15377"/>
        <dbReference type="ChEBI" id="CHEBI:15378"/>
        <dbReference type="ChEBI" id="CHEBI:29067"/>
        <dbReference type="ChEBI" id="CHEBI:43474"/>
        <dbReference type="ChEBI" id="CHEBI:59918"/>
        <dbReference type="EC" id="3.6.1.7"/>
    </reaction>
</comment>
<dbReference type="EMBL" id="QFYS01000002">
    <property type="protein sequence ID" value="RAK67393.1"/>
    <property type="molecule type" value="Genomic_DNA"/>
</dbReference>
<evidence type="ECO:0000313" key="10">
    <source>
        <dbReference type="Proteomes" id="UP000249524"/>
    </source>
</evidence>
<dbReference type="InterPro" id="IPR001792">
    <property type="entry name" value="Acylphosphatase-like_dom"/>
</dbReference>
<dbReference type="AlphaFoldDB" id="A0A328BJR7"/>
<dbReference type="PROSITE" id="PS00151">
    <property type="entry name" value="ACYLPHOSPHATASE_2"/>
    <property type="match status" value="1"/>
</dbReference>
<dbReference type="Proteomes" id="UP000249524">
    <property type="component" value="Unassembled WGS sequence"/>
</dbReference>
<dbReference type="InterPro" id="IPR020456">
    <property type="entry name" value="Acylphosphatase"/>
</dbReference>
<evidence type="ECO:0000256" key="6">
    <source>
        <dbReference type="RuleBase" id="RU004168"/>
    </source>
</evidence>
<feature type="domain" description="Acylphosphatase-like" evidence="8">
    <location>
        <begin position="5"/>
        <end position="91"/>
    </location>
</feature>
<dbReference type="InterPro" id="IPR017968">
    <property type="entry name" value="Acylphosphatase_CS"/>
</dbReference>
<name>A0A328BJR7_9CAUL</name>
<dbReference type="PRINTS" id="PR00112">
    <property type="entry name" value="ACYLPHPHTASE"/>
</dbReference>
<dbReference type="RefSeq" id="WP_111275004.1">
    <property type="nucleotide sequence ID" value="NZ_QFYS01000002.1"/>
</dbReference>
<accession>A0A328BJR7</accession>
<evidence type="ECO:0000256" key="1">
    <source>
        <dbReference type="ARBA" id="ARBA00005614"/>
    </source>
</evidence>
<dbReference type="PANTHER" id="PTHR47268:SF4">
    <property type="entry name" value="ACYLPHOSPHATASE"/>
    <property type="match status" value="1"/>
</dbReference>
<organism evidence="9 10">
    <name type="scientific">Phenylobacterium kunshanense</name>
    <dbReference type="NCBI Taxonomy" id="1445034"/>
    <lineage>
        <taxon>Bacteria</taxon>
        <taxon>Pseudomonadati</taxon>
        <taxon>Pseudomonadota</taxon>
        <taxon>Alphaproteobacteria</taxon>
        <taxon>Caulobacterales</taxon>
        <taxon>Caulobacteraceae</taxon>
        <taxon>Phenylobacterium</taxon>
    </lineage>
</organism>
<evidence type="ECO:0000256" key="7">
    <source>
        <dbReference type="SAM" id="MobiDB-lite"/>
    </source>
</evidence>
<dbReference type="PROSITE" id="PS00150">
    <property type="entry name" value="ACYLPHOSPHATASE_1"/>
    <property type="match status" value="1"/>
</dbReference>
<dbReference type="PANTHER" id="PTHR47268">
    <property type="entry name" value="ACYLPHOSPHATASE"/>
    <property type="match status" value="1"/>
</dbReference>
<comment type="similarity">
    <text evidence="1 6">Belongs to the acylphosphatase family.</text>
</comment>
<dbReference type="Gene3D" id="3.30.70.100">
    <property type="match status" value="1"/>
</dbReference>
<evidence type="ECO:0000259" key="8">
    <source>
        <dbReference type="PROSITE" id="PS51160"/>
    </source>
</evidence>